<evidence type="ECO:0008006" key="4">
    <source>
        <dbReference type="Google" id="ProtNLM"/>
    </source>
</evidence>
<sequence>MRERIVTSVCATLSPMLKAHASEELYALAITTDSDVVTLRLVAHTEEALGTLLEENDVTADEEADHYRWWPDEWRISDDDVSPENGVESTADISEAMLAASDARADDPYTRRDLARAALEGALGDPRVRAGIAEVNPGWHPVLFVADTDGDTRPTARSIDDLNQGHPDPALIASARGYLDP</sequence>
<name>A0A101T3X3_9ACTN</name>
<dbReference type="STRING" id="285568.AQJ66_14075"/>
<feature type="compositionally biased region" description="Basic and acidic residues" evidence="1">
    <location>
        <begin position="150"/>
        <end position="160"/>
    </location>
</feature>
<dbReference type="Proteomes" id="UP000053024">
    <property type="component" value="Unassembled WGS sequence"/>
</dbReference>
<protein>
    <recommendedName>
        <fullName evidence="4">DUF4303 domain-containing protein</fullName>
    </recommendedName>
</protein>
<evidence type="ECO:0000313" key="3">
    <source>
        <dbReference type="Proteomes" id="UP000053024"/>
    </source>
</evidence>
<comment type="caution">
    <text evidence="2">The sequence shown here is derived from an EMBL/GenBank/DDBJ whole genome shotgun (WGS) entry which is preliminary data.</text>
</comment>
<organism evidence="2 3">
    <name type="scientific">Streptomyces bungoensis</name>
    <dbReference type="NCBI Taxonomy" id="285568"/>
    <lineage>
        <taxon>Bacteria</taxon>
        <taxon>Bacillati</taxon>
        <taxon>Actinomycetota</taxon>
        <taxon>Actinomycetes</taxon>
        <taxon>Kitasatosporales</taxon>
        <taxon>Streptomycetaceae</taxon>
        <taxon>Streptomyces</taxon>
    </lineage>
</organism>
<dbReference type="AlphaFoldDB" id="A0A101T3X3"/>
<reference evidence="2 3" key="1">
    <citation type="submission" date="2015-10" db="EMBL/GenBank/DDBJ databases">
        <title>Draft genome sequence of Streptomyces bungoensis DSM 41781, type strain for the species Streptomyces bungoensis.</title>
        <authorList>
            <person name="Ruckert C."/>
            <person name="Winkler A."/>
            <person name="Kalinowski J."/>
            <person name="Kampfer P."/>
            <person name="Glaeser S."/>
        </authorList>
    </citation>
    <scope>NUCLEOTIDE SEQUENCE [LARGE SCALE GENOMIC DNA]</scope>
    <source>
        <strain evidence="2 3">DSM 41781</strain>
    </source>
</reference>
<dbReference type="InterPro" id="IPR025409">
    <property type="entry name" value="DUF4303"/>
</dbReference>
<dbReference type="Pfam" id="PF14136">
    <property type="entry name" value="DUF4303"/>
    <property type="match status" value="1"/>
</dbReference>
<gene>
    <name evidence="2" type="ORF">AQJ66_14075</name>
</gene>
<accession>A0A101T3X3</accession>
<feature type="region of interest" description="Disordered" evidence="1">
    <location>
        <begin position="150"/>
        <end position="181"/>
    </location>
</feature>
<proteinExistence type="predicted"/>
<keyword evidence="3" id="KW-1185">Reference proteome</keyword>
<evidence type="ECO:0000256" key="1">
    <source>
        <dbReference type="SAM" id="MobiDB-lite"/>
    </source>
</evidence>
<dbReference type="EMBL" id="LMWX01000020">
    <property type="protein sequence ID" value="KUN85284.1"/>
    <property type="molecule type" value="Genomic_DNA"/>
</dbReference>
<evidence type="ECO:0000313" key="2">
    <source>
        <dbReference type="EMBL" id="KUN85284.1"/>
    </source>
</evidence>